<proteinExistence type="predicted"/>
<dbReference type="AlphaFoldDB" id="A0A9D1V8S4"/>
<accession>A0A9D1V8S4</accession>
<organism evidence="1 2">
    <name type="scientific">Candidatus Borkfalkia faecipullorum</name>
    <dbReference type="NCBI Taxonomy" id="2838510"/>
    <lineage>
        <taxon>Bacteria</taxon>
        <taxon>Bacillati</taxon>
        <taxon>Bacillota</taxon>
        <taxon>Clostridia</taxon>
        <taxon>Christensenellales</taxon>
        <taxon>Christensenellaceae</taxon>
        <taxon>Candidatus Borkfalkia</taxon>
    </lineage>
</organism>
<dbReference type="InterPro" id="IPR022476">
    <property type="entry name" value="Spore_YabP/YqfC"/>
</dbReference>
<dbReference type="Proteomes" id="UP000824204">
    <property type="component" value="Unassembled WGS sequence"/>
</dbReference>
<gene>
    <name evidence="1" type="ORF">H9741_06430</name>
</gene>
<evidence type="ECO:0000313" key="2">
    <source>
        <dbReference type="Proteomes" id="UP000824204"/>
    </source>
</evidence>
<reference evidence="1" key="1">
    <citation type="journal article" date="2021" name="PeerJ">
        <title>Extensive microbial diversity within the chicken gut microbiome revealed by metagenomics and culture.</title>
        <authorList>
            <person name="Gilroy R."/>
            <person name="Ravi A."/>
            <person name="Getino M."/>
            <person name="Pursley I."/>
            <person name="Horton D.L."/>
            <person name="Alikhan N.F."/>
            <person name="Baker D."/>
            <person name="Gharbi K."/>
            <person name="Hall N."/>
            <person name="Watson M."/>
            <person name="Adriaenssens E.M."/>
            <person name="Foster-Nyarko E."/>
            <person name="Jarju S."/>
            <person name="Secka A."/>
            <person name="Antonio M."/>
            <person name="Oren A."/>
            <person name="Chaudhuri R.R."/>
            <person name="La Ragione R."/>
            <person name="Hildebrand F."/>
            <person name="Pallen M.J."/>
        </authorList>
    </citation>
    <scope>NUCLEOTIDE SEQUENCE</scope>
    <source>
        <strain evidence="1">811</strain>
    </source>
</reference>
<protein>
    <submittedName>
        <fullName evidence="1">YabP/YqfC family sporulation protein</fullName>
    </submittedName>
</protein>
<dbReference type="Pfam" id="PF07873">
    <property type="entry name" value="YabP"/>
    <property type="match status" value="1"/>
</dbReference>
<reference evidence="1" key="2">
    <citation type="submission" date="2021-04" db="EMBL/GenBank/DDBJ databases">
        <authorList>
            <person name="Gilroy R."/>
        </authorList>
    </citation>
    <scope>NUCLEOTIDE SEQUENCE</scope>
    <source>
        <strain evidence="1">811</strain>
    </source>
</reference>
<comment type="caution">
    <text evidence="1">The sequence shown here is derived from an EMBL/GenBank/DDBJ whole genome shotgun (WGS) entry which is preliminary data.</text>
</comment>
<dbReference type="EMBL" id="DXFX01000081">
    <property type="protein sequence ID" value="HIX08086.1"/>
    <property type="molecule type" value="Genomic_DNA"/>
</dbReference>
<name>A0A9D1V8S4_9FIRM</name>
<evidence type="ECO:0000313" key="1">
    <source>
        <dbReference type="EMBL" id="HIX08086.1"/>
    </source>
</evidence>
<sequence>MSEESLTALGVNADVAAGGAKVVVYAGVCACFENVKGIVRLSSEEVVLRAGRGEVCVRGKDLRVARFGLGDLWLSGKVTQVEISEETP</sequence>